<proteinExistence type="inferred from homology"/>
<dbReference type="InterPro" id="IPR013216">
    <property type="entry name" value="Methyltransf_11"/>
</dbReference>
<dbReference type="InterPro" id="IPR051052">
    <property type="entry name" value="Diverse_substrate_MTase"/>
</dbReference>
<dbReference type="CDD" id="cd02440">
    <property type="entry name" value="AdoMet_MTases"/>
    <property type="match status" value="1"/>
</dbReference>
<sequence>MPTLRPSGSEPHQHRELAESFGMDAERYDRARPRYPQALVERIATESPGPDAPDILDVGCGTGIVARQFQAAGCTVLGVEPDARMADVARRLGGAVDVATFEDWDPVGREFDAVVAGQAWHWIDPVAGAVKAARVLRPGGRLALFWNVPRLPPAVAEAIAGAARRAAPDVPFEFRPVARSNQDGYQAILAKVAAAIRDTGAFGDAERWRFTWEWTYTRDAWLDVMPTQGAFTRLPSDKMAEVLESVGVAIDAMGGGFTTSYTTVAIVAGRVGAGHADGQ</sequence>
<evidence type="ECO:0000256" key="3">
    <source>
        <dbReference type="ARBA" id="ARBA00022679"/>
    </source>
</evidence>
<dbReference type="SUPFAM" id="SSF53335">
    <property type="entry name" value="S-adenosyl-L-methionine-dependent methyltransferases"/>
    <property type="match status" value="1"/>
</dbReference>
<keyword evidence="2 6" id="KW-0489">Methyltransferase</keyword>
<evidence type="ECO:0000256" key="2">
    <source>
        <dbReference type="ARBA" id="ARBA00022603"/>
    </source>
</evidence>
<dbReference type="Proteomes" id="UP001180531">
    <property type="component" value="Unassembled WGS sequence"/>
</dbReference>
<gene>
    <name evidence="6" type="ORF">RM609_11215</name>
</gene>
<dbReference type="Gene3D" id="3.40.50.150">
    <property type="entry name" value="Vaccinia Virus protein VP39"/>
    <property type="match status" value="1"/>
</dbReference>
<dbReference type="Pfam" id="PF08241">
    <property type="entry name" value="Methyltransf_11"/>
    <property type="match status" value="1"/>
</dbReference>
<keyword evidence="3" id="KW-0808">Transferase</keyword>
<name>A0ABU2SKY0_9ACTN</name>
<feature type="domain" description="Methyltransferase type 11" evidence="5">
    <location>
        <begin position="56"/>
        <end position="143"/>
    </location>
</feature>
<feature type="compositionally biased region" description="Basic and acidic residues" evidence="4">
    <location>
        <begin position="11"/>
        <end position="23"/>
    </location>
</feature>
<evidence type="ECO:0000256" key="4">
    <source>
        <dbReference type="SAM" id="MobiDB-lite"/>
    </source>
</evidence>
<comment type="similarity">
    <text evidence="1">Belongs to the methyltransferase superfamily.</text>
</comment>
<dbReference type="PANTHER" id="PTHR44942">
    <property type="entry name" value="METHYLTRANSF_11 DOMAIN-CONTAINING PROTEIN"/>
    <property type="match status" value="1"/>
</dbReference>
<dbReference type="PANTHER" id="PTHR44942:SF4">
    <property type="entry name" value="METHYLTRANSFERASE TYPE 11 DOMAIN-CONTAINING PROTEIN"/>
    <property type="match status" value="1"/>
</dbReference>
<evidence type="ECO:0000259" key="5">
    <source>
        <dbReference type="Pfam" id="PF08241"/>
    </source>
</evidence>
<dbReference type="GO" id="GO:0008168">
    <property type="term" value="F:methyltransferase activity"/>
    <property type="evidence" value="ECO:0007669"/>
    <property type="project" value="UniProtKB-KW"/>
</dbReference>
<keyword evidence="7" id="KW-1185">Reference proteome</keyword>
<evidence type="ECO:0000313" key="7">
    <source>
        <dbReference type="Proteomes" id="UP001180531"/>
    </source>
</evidence>
<dbReference type="EMBL" id="JAVRFI010000005">
    <property type="protein sequence ID" value="MDT0449637.1"/>
    <property type="molecule type" value="Genomic_DNA"/>
</dbReference>
<dbReference type="InterPro" id="IPR029063">
    <property type="entry name" value="SAM-dependent_MTases_sf"/>
</dbReference>
<evidence type="ECO:0000256" key="1">
    <source>
        <dbReference type="ARBA" id="ARBA00008361"/>
    </source>
</evidence>
<protein>
    <submittedName>
        <fullName evidence="6">Class I SAM-dependent methyltransferase</fullName>
    </submittedName>
</protein>
<comment type="caution">
    <text evidence="6">The sequence shown here is derived from an EMBL/GenBank/DDBJ whole genome shotgun (WGS) entry which is preliminary data.</text>
</comment>
<accession>A0ABU2SKY0</accession>
<evidence type="ECO:0000313" key="6">
    <source>
        <dbReference type="EMBL" id="MDT0449637.1"/>
    </source>
</evidence>
<organism evidence="6 7">
    <name type="scientific">Streptomyces hesseae</name>
    <dbReference type="NCBI Taxonomy" id="3075519"/>
    <lineage>
        <taxon>Bacteria</taxon>
        <taxon>Bacillati</taxon>
        <taxon>Actinomycetota</taxon>
        <taxon>Actinomycetes</taxon>
        <taxon>Kitasatosporales</taxon>
        <taxon>Streptomycetaceae</taxon>
        <taxon>Streptomyces</taxon>
    </lineage>
</organism>
<reference evidence="6" key="1">
    <citation type="submission" date="2024-05" db="EMBL/GenBank/DDBJ databases">
        <title>30 novel species of actinomycetes from the DSMZ collection.</title>
        <authorList>
            <person name="Nouioui I."/>
        </authorList>
    </citation>
    <scope>NUCLEOTIDE SEQUENCE</scope>
    <source>
        <strain evidence="6">DSM 40473</strain>
    </source>
</reference>
<dbReference type="RefSeq" id="WP_311610080.1">
    <property type="nucleotide sequence ID" value="NZ_JAVRFI010000005.1"/>
</dbReference>
<dbReference type="GO" id="GO:0032259">
    <property type="term" value="P:methylation"/>
    <property type="evidence" value="ECO:0007669"/>
    <property type="project" value="UniProtKB-KW"/>
</dbReference>
<feature type="region of interest" description="Disordered" evidence="4">
    <location>
        <begin position="1"/>
        <end position="23"/>
    </location>
</feature>